<dbReference type="Proteomes" id="UP000646365">
    <property type="component" value="Unassembled WGS sequence"/>
</dbReference>
<dbReference type="EMBL" id="BMJQ01000002">
    <property type="protein sequence ID" value="GGF04954.1"/>
    <property type="molecule type" value="Genomic_DNA"/>
</dbReference>
<dbReference type="RefSeq" id="WP_189042771.1">
    <property type="nucleotide sequence ID" value="NZ_BMJQ01000002.1"/>
</dbReference>
<keyword evidence="3" id="KW-1185">Reference proteome</keyword>
<dbReference type="GO" id="GO:0020037">
    <property type="term" value="F:heme binding"/>
    <property type="evidence" value="ECO:0007669"/>
    <property type="project" value="InterPro"/>
</dbReference>
<reference evidence="2" key="2">
    <citation type="submission" date="2020-09" db="EMBL/GenBank/DDBJ databases">
        <authorList>
            <person name="Sun Q."/>
            <person name="Zhou Y."/>
        </authorList>
    </citation>
    <scope>NUCLEOTIDE SEQUENCE</scope>
    <source>
        <strain evidence="2">CGMCC 1.15725</strain>
    </source>
</reference>
<feature type="signal peptide" evidence="1">
    <location>
        <begin position="1"/>
        <end position="32"/>
    </location>
</feature>
<protein>
    <recommendedName>
        <fullName evidence="4">Cytochrome c</fullName>
    </recommendedName>
</protein>
<proteinExistence type="predicted"/>
<keyword evidence="1" id="KW-0732">Signal</keyword>
<evidence type="ECO:0008006" key="4">
    <source>
        <dbReference type="Google" id="ProtNLM"/>
    </source>
</evidence>
<dbReference type="AlphaFoldDB" id="A0A8J3E398"/>
<dbReference type="GO" id="GO:0005506">
    <property type="term" value="F:iron ion binding"/>
    <property type="evidence" value="ECO:0007669"/>
    <property type="project" value="InterPro"/>
</dbReference>
<dbReference type="GO" id="GO:0022900">
    <property type="term" value="P:electron transport chain"/>
    <property type="evidence" value="ECO:0007669"/>
    <property type="project" value="InterPro"/>
</dbReference>
<dbReference type="GO" id="GO:0009055">
    <property type="term" value="F:electron transfer activity"/>
    <property type="evidence" value="ECO:0007669"/>
    <property type="project" value="InterPro"/>
</dbReference>
<dbReference type="InterPro" id="IPR010980">
    <property type="entry name" value="Cyt_c/b562"/>
</dbReference>
<sequence length="174" mass="18848">MTKLSVGFGLASVLSLVLASSFGYLTTQRAHAAPPNVTSADATPPVYRPVTSDLMNAIIQPRHIKLWLAGQAQNWVLADYERHNLQGAFARMATAIPDYKGSKMTDLIDAFTSQPFADLDAAIKAKDQARFAQAYGALTDGCNACHQSTDHAMAVVKVPDRDVFPDQEFAEPHS</sequence>
<evidence type="ECO:0000313" key="2">
    <source>
        <dbReference type="EMBL" id="GGF04954.1"/>
    </source>
</evidence>
<comment type="caution">
    <text evidence="2">The sequence shown here is derived from an EMBL/GenBank/DDBJ whole genome shotgun (WGS) entry which is preliminary data.</text>
</comment>
<reference evidence="2" key="1">
    <citation type="journal article" date="2014" name="Int. J. Syst. Evol. Microbiol.">
        <title>Complete genome sequence of Corynebacterium casei LMG S-19264T (=DSM 44701T), isolated from a smear-ripened cheese.</title>
        <authorList>
            <consortium name="US DOE Joint Genome Institute (JGI-PGF)"/>
            <person name="Walter F."/>
            <person name="Albersmeier A."/>
            <person name="Kalinowski J."/>
            <person name="Ruckert C."/>
        </authorList>
    </citation>
    <scope>NUCLEOTIDE SEQUENCE</scope>
    <source>
        <strain evidence="2">CGMCC 1.15725</strain>
    </source>
</reference>
<feature type="chain" id="PRO_5035240524" description="Cytochrome c" evidence="1">
    <location>
        <begin position="33"/>
        <end position="174"/>
    </location>
</feature>
<dbReference type="SUPFAM" id="SSF47175">
    <property type="entry name" value="Cytochromes"/>
    <property type="match status" value="1"/>
</dbReference>
<gene>
    <name evidence="2" type="ORF">GCM10011611_07960</name>
</gene>
<accession>A0A8J3E398</accession>
<evidence type="ECO:0000256" key="1">
    <source>
        <dbReference type="SAM" id="SignalP"/>
    </source>
</evidence>
<organism evidence="2 3">
    <name type="scientific">Aliidongia dinghuensis</name>
    <dbReference type="NCBI Taxonomy" id="1867774"/>
    <lineage>
        <taxon>Bacteria</taxon>
        <taxon>Pseudomonadati</taxon>
        <taxon>Pseudomonadota</taxon>
        <taxon>Alphaproteobacteria</taxon>
        <taxon>Rhodospirillales</taxon>
        <taxon>Dongiaceae</taxon>
        <taxon>Aliidongia</taxon>
    </lineage>
</organism>
<evidence type="ECO:0000313" key="3">
    <source>
        <dbReference type="Proteomes" id="UP000646365"/>
    </source>
</evidence>
<name>A0A8J3E398_9PROT</name>